<evidence type="ECO:0000313" key="1">
    <source>
        <dbReference type="EMBL" id="GLY70093.1"/>
    </source>
</evidence>
<evidence type="ECO:0000313" key="2">
    <source>
        <dbReference type="Proteomes" id="UP001165136"/>
    </source>
</evidence>
<gene>
    <name evidence="1" type="ORF">Atai01_67120</name>
</gene>
<organism evidence="1 2">
    <name type="scientific">Amycolatopsis taiwanensis</name>
    <dbReference type="NCBI Taxonomy" id="342230"/>
    <lineage>
        <taxon>Bacteria</taxon>
        <taxon>Bacillati</taxon>
        <taxon>Actinomycetota</taxon>
        <taxon>Actinomycetes</taxon>
        <taxon>Pseudonocardiales</taxon>
        <taxon>Pseudonocardiaceae</taxon>
        <taxon>Amycolatopsis</taxon>
    </lineage>
</organism>
<dbReference type="Pfam" id="PF03860">
    <property type="entry name" value="Csp"/>
    <property type="match status" value="1"/>
</dbReference>
<proteinExistence type="predicted"/>
<name>A0A9W6R7A6_9PSEU</name>
<dbReference type="EMBL" id="BSTI01000020">
    <property type="protein sequence ID" value="GLY70093.1"/>
    <property type="molecule type" value="Genomic_DNA"/>
</dbReference>
<dbReference type="Gene3D" id="1.20.1270.360">
    <property type="match status" value="1"/>
</dbReference>
<reference evidence="1" key="1">
    <citation type="submission" date="2023-03" db="EMBL/GenBank/DDBJ databases">
        <title>Amycolatopsis taiwanensis NBRC 103393.</title>
        <authorList>
            <person name="Ichikawa N."/>
            <person name="Sato H."/>
            <person name="Tonouchi N."/>
        </authorList>
    </citation>
    <scope>NUCLEOTIDE SEQUENCE</scope>
    <source>
        <strain evidence="1">NBRC 103393</strain>
    </source>
</reference>
<protein>
    <recommendedName>
        <fullName evidence="3">Four-helix bundle copper-binding protein</fullName>
    </recommendedName>
</protein>
<dbReference type="PANTHER" id="PTHR37310">
    <property type="entry name" value="CYTOPLASMIC PROTEIN-RELATED"/>
    <property type="match status" value="1"/>
</dbReference>
<dbReference type="AlphaFoldDB" id="A0A9W6R7A6"/>
<dbReference type="PANTHER" id="PTHR37310:SF1">
    <property type="entry name" value="CYTOPLASMIC PROTEIN"/>
    <property type="match status" value="1"/>
</dbReference>
<dbReference type="Proteomes" id="UP001165136">
    <property type="component" value="Unassembled WGS sequence"/>
</dbReference>
<keyword evidence="2" id="KW-1185">Reference proteome</keyword>
<comment type="caution">
    <text evidence="1">The sequence shown here is derived from an EMBL/GenBank/DDBJ whole genome shotgun (WGS) entry which is preliminary data.</text>
</comment>
<accession>A0A9W6R7A6</accession>
<sequence>MKGPYRRACTRHRDCEEITVARQMTSPVQQCIDMCNQCHDMSERMITHCMETGGDQMVRIGNMMISCADMCRMCADMLMRSSSMKSDRDMMRMCARMCELCADMCRMGSEMFQKAKDPRLTEAVDMMKRCADACRAVTEDAMTRSA</sequence>
<evidence type="ECO:0008006" key="3">
    <source>
        <dbReference type="Google" id="ProtNLM"/>
    </source>
</evidence>
<dbReference type="InterPro" id="IPR005560">
    <property type="entry name" value="Csp_YhjQ"/>
</dbReference>